<protein>
    <submittedName>
        <fullName evidence="2">Uncharacterized protein</fullName>
    </submittedName>
</protein>
<feature type="coiled-coil region" evidence="1">
    <location>
        <begin position="15"/>
        <end position="49"/>
    </location>
</feature>
<sequence>MKTKLKGNVRYFQYKGDILKEMQKCEKELEKISNELPMYEQIYNKAKKEYENKRKRKIDLEDFIILVKEKLKEKEKK</sequence>
<keyword evidence="1" id="KW-0175">Coiled coil</keyword>
<dbReference type="Proteomes" id="UP000003157">
    <property type="component" value="Unassembled WGS sequence"/>
</dbReference>
<dbReference type="AlphaFoldDB" id="E7GGD4"/>
<dbReference type="GeneID" id="78231647"/>
<dbReference type="HOGENOM" id="CLU_2632084_0_0_9"/>
<keyword evidence="3" id="KW-1185">Reference proteome</keyword>
<reference evidence="2 3" key="1">
    <citation type="submission" date="2010-12" db="EMBL/GenBank/DDBJ databases">
        <title>The Genome Sequence of Coprobacillus sp. strain 29_1.</title>
        <authorList>
            <consortium name="The Broad Institute Genome Sequencing Platform"/>
            <person name="Earl A."/>
            <person name="Ward D."/>
            <person name="Feldgarden M."/>
            <person name="Gevers D."/>
            <person name="Daigneault M."/>
            <person name="Sibley C.D."/>
            <person name="White A."/>
            <person name="Strauss J."/>
            <person name="Allen-Vercoe E."/>
            <person name="Young S.K."/>
            <person name="Zeng Q."/>
            <person name="Gargeya S."/>
            <person name="Fitzgerald M."/>
            <person name="Haas B."/>
            <person name="Abouelleil A."/>
            <person name="Alvarado L."/>
            <person name="Arachchi H.M."/>
            <person name="Berlin A."/>
            <person name="Brown A."/>
            <person name="Chapman S.B."/>
            <person name="Chen Z."/>
            <person name="Dunbar C."/>
            <person name="Freedman E."/>
            <person name="Gearin G."/>
            <person name="Gellesch M."/>
            <person name="Goldberg J."/>
            <person name="Griggs A."/>
            <person name="Gujja S."/>
            <person name="Heilman E."/>
            <person name="Heiman D."/>
            <person name="Howarth C."/>
            <person name="Larson L."/>
            <person name="Lui A."/>
            <person name="MacDonald P.J.P."/>
            <person name="Mehta T."/>
            <person name="Montmayeur A."/>
            <person name="Murphy C."/>
            <person name="Neiman D."/>
            <person name="Pearson M."/>
            <person name="Priest M."/>
            <person name="Roberts A."/>
            <person name="Saif S."/>
            <person name="Shea T."/>
            <person name="Shenoy N."/>
            <person name="Sisk P."/>
            <person name="Stolte C."/>
            <person name="Sykes S."/>
            <person name="White J."/>
            <person name="Yandava C."/>
            <person name="Nusbaum C."/>
            <person name="Birren B."/>
        </authorList>
    </citation>
    <scope>NUCLEOTIDE SEQUENCE [LARGE SCALE GENOMIC DNA]</scope>
    <source>
        <strain evidence="2 3">29_1</strain>
    </source>
</reference>
<comment type="caution">
    <text evidence="2">The sequence shown here is derived from an EMBL/GenBank/DDBJ whole genome shotgun (WGS) entry which is preliminary data.</text>
</comment>
<organism evidence="2 3">
    <name type="scientific">Coprobacillus cateniformis</name>
    <dbReference type="NCBI Taxonomy" id="100884"/>
    <lineage>
        <taxon>Bacteria</taxon>
        <taxon>Bacillati</taxon>
        <taxon>Bacillota</taxon>
        <taxon>Erysipelotrichia</taxon>
        <taxon>Erysipelotrichales</taxon>
        <taxon>Coprobacillaceae</taxon>
        <taxon>Coprobacillus</taxon>
    </lineage>
</organism>
<proteinExistence type="predicted"/>
<dbReference type="RefSeq" id="WP_008790905.1">
    <property type="nucleotide sequence ID" value="NZ_AKCB01000009.1"/>
</dbReference>
<gene>
    <name evidence="2" type="ORF">HMPREF9488_03827</name>
</gene>
<name>E7GGD4_9FIRM</name>
<evidence type="ECO:0000313" key="2">
    <source>
        <dbReference type="EMBL" id="EFW02910.1"/>
    </source>
</evidence>
<evidence type="ECO:0000256" key="1">
    <source>
        <dbReference type="SAM" id="Coils"/>
    </source>
</evidence>
<accession>E7GGD4</accession>
<dbReference type="EMBL" id="ADKX01000064">
    <property type="protein sequence ID" value="EFW02910.1"/>
    <property type="molecule type" value="Genomic_DNA"/>
</dbReference>
<evidence type="ECO:0000313" key="3">
    <source>
        <dbReference type="Proteomes" id="UP000003157"/>
    </source>
</evidence>